<dbReference type="SUPFAM" id="SSF51658">
    <property type="entry name" value="Xylose isomerase-like"/>
    <property type="match status" value="1"/>
</dbReference>
<dbReference type="EMBL" id="WHOA01000085">
    <property type="protein sequence ID" value="NOU71989.1"/>
    <property type="molecule type" value="Genomic_DNA"/>
</dbReference>
<dbReference type="Pfam" id="PF01261">
    <property type="entry name" value="AP_endonuc_2"/>
    <property type="match status" value="1"/>
</dbReference>
<proteinExistence type="predicted"/>
<keyword evidence="3" id="KW-1185">Reference proteome</keyword>
<gene>
    <name evidence="2" type="ORF">GC098_11255</name>
</gene>
<evidence type="ECO:0000313" key="3">
    <source>
        <dbReference type="Proteomes" id="UP000616779"/>
    </source>
</evidence>
<organism evidence="2 3">
    <name type="scientific">Paenibacillus phytorum</name>
    <dbReference type="NCBI Taxonomy" id="2654977"/>
    <lineage>
        <taxon>Bacteria</taxon>
        <taxon>Bacillati</taxon>
        <taxon>Bacillota</taxon>
        <taxon>Bacilli</taxon>
        <taxon>Bacillales</taxon>
        <taxon>Paenibacillaceae</taxon>
        <taxon>Paenibacillus</taxon>
    </lineage>
</organism>
<accession>A0ABX1XW75</accession>
<dbReference type="InterPro" id="IPR013022">
    <property type="entry name" value="Xyl_isomerase-like_TIM-brl"/>
</dbReference>
<feature type="domain" description="Xylose isomerase-like TIM barrel" evidence="1">
    <location>
        <begin position="24"/>
        <end position="164"/>
    </location>
</feature>
<dbReference type="InterPro" id="IPR036237">
    <property type="entry name" value="Xyl_isomerase-like_sf"/>
</dbReference>
<name>A0ABX1XW75_9BACL</name>
<keyword evidence="2" id="KW-0413">Isomerase</keyword>
<dbReference type="Gene3D" id="3.20.20.150">
    <property type="entry name" value="Divalent-metal-dependent TIM barrel enzymes"/>
    <property type="match status" value="1"/>
</dbReference>
<reference evidence="2 3" key="1">
    <citation type="submission" date="2019-10" db="EMBL/GenBank/DDBJ databases">
        <title>Description of Paenibacillus terrestris sp. nov.</title>
        <authorList>
            <person name="Carlier A."/>
            <person name="Qi S."/>
        </authorList>
    </citation>
    <scope>NUCLEOTIDE SEQUENCE [LARGE SCALE GENOMIC DNA]</scope>
    <source>
        <strain evidence="2 3">LMG 31458</strain>
    </source>
</reference>
<sequence>MSWWAMDNLDVFAGNALSDEEKTALIASSGYDGINGFLPSPEKADYWKHLLDKYHLSFSVNAYPKSVEDLADFLERAKAFGGIGFINAQVMQPFMTGQSAIQLLKGIEQLSQDAGIPVFIETHRGTITQDLIRTVEYVKELKTLPLTIDFSHYIVAGELHTVSQEADELLLSLLSNTSSIHTRISNGEQIQIDPGEEENHPMFSHFKKWWQLGMKNWMLQANTNDVFPVVIELGPPPYAITTNEASGRNKEISDRWQQSLYLQRLVRELWSTINR</sequence>
<dbReference type="GO" id="GO:0016853">
    <property type="term" value="F:isomerase activity"/>
    <property type="evidence" value="ECO:0007669"/>
    <property type="project" value="UniProtKB-KW"/>
</dbReference>
<evidence type="ECO:0000259" key="1">
    <source>
        <dbReference type="Pfam" id="PF01261"/>
    </source>
</evidence>
<comment type="caution">
    <text evidence="2">The sequence shown here is derived from an EMBL/GenBank/DDBJ whole genome shotgun (WGS) entry which is preliminary data.</text>
</comment>
<protein>
    <submittedName>
        <fullName evidence="2">Sugar phosphate isomerase/epimerase</fullName>
    </submittedName>
</protein>
<dbReference type="Proteomes" id="UP000616779">
    <property type="component" value="Unassembled WGS sequence"/>
</dbReference>
<evidence type="ECO:0000313" key="2">
    <source>
        <dbReference type="EMBL" id="NOU71989.1"/>
    </source>
</evidence>